<dbReference type="EMBL" id="JAKKPZ010000830">
    <property type="protein sequence ID" value="KAI1692079.1"/>
    <property type="molecule type" value="Genomic_DNA"/>
</dbReference>
<reference evidence="1" key="1">
    <citation type="submission" date="2022-01" db="EMBL/GenBank/DDBJ databases">
        <title>Genome Sequence Resource for Two Populations of Ditylenchus destructor, the Migratory Endoparasitic Phytonematode.</title>
        <authorList>
            <person name="Zhang H."/>
            <person name="Lin R."/>
            <person name="Xie B."/>
        </authorList>
    </citation>
    <scope>NUCLEOTIDE SEQUENCE</scope>
    <source>
        <strain evidence="1">BazhouSP</strain>
    </source>
</reference>
<dbReference type="Proteomes" id="UP001201812">
    <property type="component" value="Unassembled WGS sequence"/>
</dbReference>
<comment type="caution">
    <text evidence="1">The sequence shown here is derived from an EMBL/GenBank/DDBJ whole genome shotgun (WGS) entry which is preliminary data.</text>
</comment>
<organism evidence="1 2">
    <name type="scientific">Ditylenchus destructor</name>
    <dbReference type="NCBI Taxonomy" id="166010"/>
    <lineage>
        <taxon>Eukaryota</taxon>
        <taxon>Metazoa</taxon>
        <taxon>Ecdysozoa</taxon>
        <taxon>Nematoda</taxon>
        <taxon>Chromadorea</taxon>
        <taxon>Rhabditida</taxon>
        <taxon>Tylenchina</taxon>
        <taxon>Tylenchomorpha</taxon>
        <taxon>Sphaerularioidea</taxon>
        <taxon>Anguinidae</taxon>
        <taxon>Anguininae</taxon>
        <taxon>Ditylenchus</taxon>
    </lineage>
</organism>
<name>A0AAD4MFP3_9BILA</name>
<proteinExistence type="predicted"/>
<evidence type="ECO:0000313" key="1">
    <source>
        <dbReference type="EMBL" id="KAI1692079.1"/>
    </source>
</evidence>
<sequence length="101" mass="10926">MTDVSTTELLAQISQTSPGNATKESGSKEAQVFGCHAQIRVVILVCQGFTSVGIAFGYRGKAMLHSSSWNATDTAKLHICFSNAIARFPLKRQDNRSYCLG</sequence>
<evidence type="ECO:0000313" key="2">
    <source>
        <dbReference type="Proteomes" id="UP001201812"/>
    </source>
</evidence>
<keyword evidence="2" id="KW-1185">Reference proteome</keyword>
<gene>
    <name evidence="1" type="ORF">DdX_21452</name>
</gene>
<dbReference type="AlphaFoldDB" id="A0AAD4MFP3"/>
<protein>
    <submittedName>
        <fullName evidence="1">Uncharacterized protein</fullName>
    </submittedName>
</protein>
<accession>A0AAD4MFP3</accession>